<dbReference type="EMBL" id="GANO01005032">
    <property type="protein sequence ID" value="JAB54839.1"/>
    <property type="molecule type" value="mRNA"/>
</dbReference>
<feature type="compositionally biased region" description="Basic and acidic residues" evidence="1">
    <location>
        <begin position="96"/>
        <end position="105"/>
    </location>
</feature>
<evidence type="ECO:0000256" key="1">
    <source>
        <dbReference type="SAM" id="MobiDB-lite"/>
    </source>
</evidence>
<reference evidence="2" key="1">
    <citation type="journal article" date="2014" name="Insect Biochem. Mol. Biol.">
        <title>An insight into the sialome of the frog biting fly, Corethrella appendiculata.</title>
        <authorList>
            <person name="Ribeiro J.M.C."/>
            <person name="Chagas A.C."/>
            <person name="Pham V.M."/>
            <person name="Lounibos L.P."/>
            <person name="Calvo E."/>
        </authorList>
    </citation>
    <scope>NUCLEOTIDE SEQUENCE</scope>
    <source>
        <tissue evidence="2">Salivary glands</tissue>
    </source>
</reference>
<name>U5ENP4_9DIPT</name>
<proteinExistence type="evidence at transcript level"/>
<protein>
    <submittedName>
        <fullName evidence="2">Protein aael aael001959 aedes aegypti</fullName>
    </submittedName>
</protein>
<feature type="region of interest" description="Disordered" evidence="1">
    <location>
        <begin position="87"/>
        <end position="139"/>
    </location>
</feature>
<accession>U5ENP4</accession>
<evidence type="ECO:0000313" key="2">
    <source>
        <dbReference type="EMBL" id="JAB54839.1"/>
    </source>
</evidence>
<dbReference type="AlphaFoldDB" id="U5ENP4"/>
<sequence length="139" mass="16205">MEVYYMSDCMSYGSIRNSTYRDYEKFPYGTLENNAITQANKNLNNVLQDKSKSTKSAKGACPFCKEKKERPLGAYLRTREFFKRSDSIMEDDEEKSCENDTEHHNKEHIHHTHDNKNIIKSNQPKQENETIVTTTASKK</sequence>
<organism evidence="2">
    <name type="scientific">Corethrella appendiculata</name>
    <dbReference type="NCBI Taxonomy" id="1370023"/>
    <lineage>
        <taxon>Eukaryota</taxon>
        <taxon>Metazoa</taxon>
        <taxon>Ecdysozoa</taxon>
        <taxon>Arthropoda</taxon>
        <taxon>Hexapoda</taxon>
        <taxon>Insecta</taxon>
        <taxon>Pterygota</taxon>
        <taxon>Neoptera</taxon>
        <taxon>Endopterygota</taxon>
        <taxon>Diptera</taxon>
        <taxon>Nematocera</taxon>
        <taxon>Culicoidea</taxon>
        <taxon>Chaoboridae</taxon>
        <taxon>Corethrella</taxon>
    </lineage>
</organism>
<feature type="compositionally biased region" description="Polar residues" evidence="1">
    <location>
        <begin position="118"/>
        <end position="139"/>
    </location>
</feature>